<protein>
    <submittedName>
        <fullName evidence="1">Class I SAM-dependent methyltransferase</fullName>
    </submittedName>
</protein>
<accession>A0ABY4YDU3</accession>
<name>A0ABY4YDU3_9GAMM</name>
<evidence type="ECO:0000313" key="2">
    <source>
        <dbReference type="Proteomes" id="UP001057474"/>
    </source>
</evidence>
<dbReference type="Gene3D" id="3.40.50.150">
    <property type="entry name" value="Vaccinia Virus protein VP39"/>
    <property type="match status" value="1"/>
</dbReference>
<organism evidence="1 2">
    <name type="scientific">Legionella lytica</name>
    <dbReference type="NCBI Taxonomy" id="96232"/>
    <lineage>
        <taxon>Bacteria</taxon>
        <taxon>Pseudomonadati</taxon>
        <taxon>Pseudomonadota</taxon>
        <taxon>Gammaproteobacteria</taxon>
        <taxon>Legionellales</taxon>
        <taxon>Legionellaceae</taxon>
        <taxon>Legionella</taxon>
    </lineage>
</organism>
<dbReference type="InterPro" id="IPR029063">
    <property type="entry name" value="SAM-dependent_MTases_sf"/>
</dbReference>
<dbReference type="Proteomes" id="UP001057474">
    <property type="component" value="Plasmid pLlyPCM2298_1"/>
</dbReference>
<sequence length="124" mass="14387">MIELCKQRFLKGRWLLADMRTLDLPEKFHAVIAWHSFFHLPHDDQRKTLTLLASFVEQAGLLIFTSGPEYSEVWSDNGGHDLYHASLSTEEYKQILMDNNFKVLVHKIRDPECGEATVWVAQKS</sequence>
<keyword evidence="2" id="KW-1185">Reference proteome</keyword>
<keyword evidence="1" id="KW-0808">Transferase</keyword>
<reference evidence="1" key="1">
    <citation type="submission" date="2021-03" db="EMBL/GenBank/DDBJ databases">
        <title>Legionella lytica PCM 2298.</title>
        <authorList>
            <person name="Koper P."/>
        </authorList>
    </citation>
    <scope>NUCLEOTIDE SEQUENCE</scope>
    <source>
        <strain evidence="1">PCM 2298</strain>
        <plasmid evidence="1">pLlyPCM2298_1</plasmid>
    </source>
</reference>
<dbReference type="EMBL" id="CP071528">
    <property type="protein sequence ID" value="USQ15269.1"/>
    <property type="molecule type" value="Genomic_DNA"/>
</dbReference>
<gene>
    <name evidence="1" type="ORF">J2N86_15005</name>
</gene>
<proteinExistence type="predicted"/>
<geneLocation type="plasmid" evidence="1 2">
    <name>pLlyPCM2298_1</name>
</geneLocation>
<dbReference type="SUPFAM" id="SSF53335">
    <property type="entry name" value="S-adenosyl-L-methionine-dependent methyltransferases"/>
    <property type="match status" value="1"/>
</dbReference>
<keyword evidence="1" id="KW-0614">Plasmid</keyword>
<dbReference type="GO" id="GO:0032259">
    <property type="term" value="P:methylation"/>
    <property type="evidence" value="ECO:0007669"/>
    <property type="project" value="UniProtKB-KW"/>
</dbReference>
<dbReference type="GO" id="GO:0008168">
    <property type="term" value="F:methyltransferase activity"/>
    <property type="evidence" value="ECO:0007669"/>
    <property type="project" value="UniProtKB-KW"/>
</dbReference>
<keyword evidence="1" id="KW-0489">Methyltransferase</keyword>
<evidence type="ECO:0000313" key="1">
    <source>
        <dbReference type="EMBL" id="USQ15269.1"/>
    </source>
</evidence>